<keyword evidence="2" id="KW-0472">Membrane</keyword>
<feature type="transmembrane region" description="Helical" evidence="2">
    <location>
        <begin position="236"/>
        <end position="254"/>
    </location>
</feature>
<feature type="transmembrane region" description="Helical" evidence="2">
    <location>
        <begin position="169"/>
        <end position="189"/>
    </location>
</feature>
<protein>
    <recommendedName>
        <fullName evidence="5">Amino acid transporter transmembrane domain-containing protein</fullName>
    </recommendedName>
</protein>
<feature type="transmembrane region" description="Helical" evidence="2">
    <location>
        <begin position="387"/>
        <end position="409"/>
    </location>
</feature>
<feature type="transmembrane region" description="Helical" evidence="2">
    <location>
        <begin position="201"/>
        <end position="224"/>
    </location>
</feature>
<evidence type="ECO:0000256" key="1">
    <source>
        <dbReference type="SAM" id="MobiDB-lite"/>
    </source>
</evidence>
<dbReference type="PANTHER" id="PTHR16189:SF6">
    <property type="entry name" value="AMINO ACID TRANSPORTER TRANSMEMBRANE DOMAIN-CONTAINING PROTEIN"/>
    <property type="match status" value="1"/>
</dbReference>
<name>A0A401RX80_CHIPU</name>
<feature type="transmembrane region" description="Helical" evidence="2">
    <location>
        <begin position="298"/>
        <end position="322"/>
    </location>
</feature>
<evidence type="ECO:0000256" key="2">
    <source>
        <dbReference type="SAM" id="Phobius"/>
    </source>
</evidence>
<dbReference type="EMBL" id="BEZZ01000017">
    <property type="protein sequence ID" value="GCC22764.1"/>
    <property type="molecule type" value="Genomic_DNA"/>
</dbReference>
<dbReference type="OrthoDB" id="19473at2759"/>
<accession>A0A401RX80</accession>
<keyword evidence="2" id="KW-1133">Transmembrane helix</keyword>
<feature type="transmembrane region" description="Helical" evidence="2">
    <location>
        <begin position="483"/>
        <end position="500"/>
    </location>
</feature>
<dbReference type="Proteomes" id="UP000287033">
    <property type="component" value="Unassembled WGS sequence"/>
</dbReference>
<dbReference type="OMA" id="WCWFLLR"/>
<feature type="transmembrane region" description="Helical" evidence="2">
    <location>
        <begin position="521"/>
        <end position="541"/>
    </location>
</feature>
<evidence type="ECO:0008006" key="5">
    <source>
        <dbReference type="Google" id="ProtNLM"/>
    </source>
</evidence>
<proteinExistence type="predicted"/>
<feature type="region of interest" description="Disordered" evidence="1">
    <location>
        <begin position="1"/>
        <end position="21"/>
    </location>
</feature>
<evidence type="ECO:0000313" key="3">
    <source>
        <dbReference type="EMBL" id="GCC22764.1"/>
    </source>
</evidence>
<keyword evidence="2" id="KW-0812">Transmembrane</keyword>
<dbReference type="PANTHER" id="PTHR16189">
    <property type="entry name" value="TRANSMEMBRANE PROTEIN 104-RELATED"/>
    <property type="match status" value="1"/>
</dbReference>
<feature type="transmembrane region" description="Helical" evidence="2">
    <location>
        <begin position="35"/>
        <end position="56"/>
    </location>
</feature>
<dbReference type="AlphaFoldDB" id="A0A401RX80"/>
<sequence length="560" mass="62841">MAIQQRHSTSSGDNYTPLSLKTTRKNEDRPWKLRLIYLQCYLISIACILGTGILGLPGTVAHAGLQPFLVSFITGFFMQVLLIYLFVDLLQRCRLVQVEAAKHSMVERIIMQDVGGQDYLPNSIEEEEETEDAGHVLLQQNNGIDHSEEEQMPNLHILGALFLNKCMSYVFDLLLILQFISIGISYVLAGSEAFAELLQIRHVYVIPFFTWILSFGIIMAQVIIQPITSILTLAKGTLLIITVIVTFVVGSEIHQEIFNDFSSIGTPFLMGTVALGGIVNVMPMLFSEISQNRSQIMWFRRAVTGGLTTCTILNILWCWAVLDIVPQTSVRKVLFDGDLNTTVFTAHQMVPGYIMTYSNISLEASEKAGEIATVPLTKIIMEQYKRFAWVAWFTEIFITVSITVSFLVLGSAMKHTLEGWVDSFWSKKCETAAERCEKSYFQLIKIGGAKSLTRGLICLLGFGIIFTVAMSNPKGFVIVLDKVTSFALNLEAGLFIFLMLRNSRSEPYKLITVPLPMSSRMFLLHWLLPVYFLFAVGYDIYQTLAYGWHHSYSLPGNGTA</sequence>
<keyword evidence="4" id="KW-1185">Reference proteome</keyword>
<gene>
    <name evidence="3" type="ORF">chiPu_0001154</name>
</gene>
<organism evidence="3 4">
    <name type="scientific">Chiloscyllium punctatum</name>
    <name type="common">Brownbanded bambooshark</name>
    <name type="synonym">Hemiscyllium punctatum</name>
    <dbReference type="NCBI Taxonomy" id="137246"/>
    <lineage>
        <taxon>Eukaryota</taxon>
        <taxon>Metazoa</taxon>
        <taxon>Chordata</taxon>
        <taxon>Craniata</taxon>
        <taxon>Vertebrata</taxon>
        <taxon>Chondrichthyes</taxon>
        <taxon>Elasmobranchii</taxon>
        <taxon>Galeomorphii</taxon>
        <taxon>Galeoidea</taxon>
        <taxon>Orectolobiformes</taxon>
        <taxon>Hemiscylliidae</taxon>
        <taxon>Chiloscyllium</taxon>
    </lineage>
</organism>
<feature type="transmembrane region" description="Helical" evidence="2">
    <location>
        <begin position="68"/>
        <end position="87"/>
    </location>
</feature>
<feature type="transmembrane region" description="Helical" evidence="2">
    <location>
        <begin position="452"/>
        <end position="471"/>
    </location>
</feature>
<evidence type="ECO:0000313" key="4">
    <source>
        <dbReference type="Proteomes" id="UP000287033"/>
    </source>
</evidence>
<reference evidence="3 4" key="1">
    <citation type="journal article" date="2018" name="Nat. Ecol. Evol.">
        <title>Shark genomes provide insights into elasmobranch evolution and the origin of vertebrates.</title>
        <authorList>
            <person name="Hara Y"/>
            <person name="Yamaguchi K"/>
            <person name="Onimaru K"/>
            <person name="Kadota M"/>
            <person name="Koyanagi M"/>
            <person name="Keeley SD"/>
            <person name="Tatsumi K"/>
            <person name="Tanaka K"/>
            <person name="Motone F"/>
            <person name="Kageyama Y"/>
            <person name="Nozu R"/>
            <person name="Adachi N"/>
            <person name="Nishimura O"/>
            <person name="Nakagawa R"/>
            <person name="Tanegashima C"/>
            <person name="Kiyatake I"/>
            <person name="Matsumoto R"/>
            <person name="Murakumo K"/>
            <person name="Nishida K"/>
            <person name="Terakita A"/>
            <person name="Kuratani S"/>
            <person name="Sato K"/>
            <person name="Hyodo S Kuraku.S."/>
        </authorList>
    </citation>
    <scope>NUCLEOTIDE SEQUENCE [LARGE SCALE GENOMIC DNA]</scope>
</reference>
<comment type="caution">
    <text evidence="3">The sequence shown here is derived from an EMBL/GenBank/DDBJ whole genome shotgun (WGS) entry which is preliminary data.</text>
</comment>
<feature type="transmembrane region" description="Helical" evidence="2">
    <location>
        <begin position="266"/>
        <end position="286"/>
    </location>
</feature>